<dbReference type="RefSeq" id="WP_186410234.1">
    <property type="nucleotide sequence ID" value="NZ_FLQY01000069.1"/>
</dbReference>
<protein>
    <recommendedName>
        <fullName evidence="5">DUF4124 domain-containing protein</fullName>
    </recommendedName>
</protein>
<evidence type="ECO:0000313" key="4">
    <source>
        <dbReference type="Proteomes" id="UP000199600"/>
    </source>
</evidence>
<gene>
    <name evidence="3" type="ORF">PROAA_1600009</name>
</gene>
<evidence type="ECO:0000256" key="2">
    <source>
        <dbReference type="SAM" id="SignalP"/>
    </source>
</evidence>
<feature type="region of interest" description="Disordered" evidence="1">
    <location>
        <begin position="203"/>
        <end position="237"/>
    </location>
</feature>
<feature type="compositionally biased region" description="Basic and acidic residues" evidence="1">
    <location>
        <begin position="218"/>
        <end position="231"/>
    </location>
</feature>
<reference evidence="3 4" key="1">
    <citation type="submission" date="2016-06" db="EMBL/GenBank/DDBJ databases">
        <authorList>
            <person name="Kjaerup R.B."/>
            <person name="Dalgaard T.S."/>
            <person name="Juul-Madsen H.R."/>
        </authorList>
    </citation>
    <scope>NUCLEOTIDE SEQUENCE [LARGE SCALE GENOMIC DNA]</scope>
    <source>
        <strain evidence="3">2</strain>
    </source>
</reference>
<dbReference type="AlphaFoldDB" id="A0A1A8XKH2"/>
<name>A0A1A8XKH2_9RHOO</name>
<dbReference type="Proteomes" id="UP000199600">
    <property type="component" value="Unassembled WGS sequence"/>
</dbReference>
<feature type="region of interest" description="Disordered" evidence="1">
    <location>
        <begin position="38"/>
        <end position="88"/>
    </location>
</feature>
<keyword evidence="2" id="KW-0732">Signal</keyword>
<keyword evidence="4" id="KW-1185">Reference proteome</keyword>
<evidence type="ECO:0008006" key="5">
    <source>
        <dbReference type="Google" id="ProtNLM"/>
    </source>
</evidence>
<evidence type="ECO:0000313" key="3">
    <source>
        <dbReference type="EMBL" id="SBT05635.1"/>
    </source>
</evidence>
<sequence>MNTLTTSLVLFSLLMVPSAAVVAQGVYVTPGDHGPVFSDKPQSGAKEVTLPPLNIVTPPKAPKRAAPAKAEAKSNGTKTEKPDGAKPEAATVGYRSFSIVSPEDNGSVVANTAIFEVRVVVDPPLRLGDGDAFVVSINGRPVNQRFTATEFMIPPEFWGDTLPPLNQSLQLDASIVDGVGQVLKNAPPIRFFMRHATVTNHRKRPVHLPLVPPQSPDPKPRPALEPTEKARMKAPVK</sequence>
<evidence type="ECO:0000256" key="1">
    <source>
        <dbReference type="SAM" id="MobiDB-lite"/>
    </source>
</evidence>
<feature type="signal peptide" evidence="2">
    <location>
        <begin position="1"/>
        <end position="23"/>
    </location>
</feature>
<organism evidence="3 4">
    <name type="scientific">Candidatus Propionivibrio aalborgensis</name>
    <dbReference type="NCBI Taxonomy" id="1860101"/>
    <lineage>
        <taxon>Bacteria</taxon>
        <taxon>Pseudomonadati</taxon>
        <taxon>Pseudomonadota</taxon>
        <taxon>Betaproteobacteria</taxon>
        <taxon>Rhodocyclales</taxon>
        <taxon>Rhodocyclaceae</taxon>
        <taxon>Propionivibrio</taxon>
    </lineage>
</organism>
<accession>A0A1A8XKH2</accession>
<proteinExistence type="predicted"/>
<dbReference type="EMBL" id="FLQY01000069">
    <property type="protein sequence ID" value="SBT05635.1"/>
    <property type="molecule type" value="Genomic_DNA"/>
</dbReference>
<feature type="chain" id="PRO_5008381509" description="DUF4124 domain-containing protein" evidence="2">
    <location>
        <begin position="24"/>
        <end position="237"/>
    </location>
</feature>